<name>A0A1I1VY14_9GAMM</name>
<dbReference type="InterPro" id="IPR003787">
    <property type="entry name" value="Sulphur_relay_DsrE/F-like"/>
</dbReference>
<keyword evidence="1" id="KW-1133">Transmembrane helix</keyword>
<gene>
    <name evidence="2" type="ORF">SAMN05660831_02470</name>
</gene>
<dbReference type="AlphaFoldDB" id="A0A1I1VY14"/>
<feature type="transmembrane region" description="Helical" evidence="1">
    <location>
        <begin position="21"/>
        <end position="38"/>
    </location>
</feature>
<sequence length="175" mass="19176">MERRGETETTTPAVDSGRRRMLGGVGALAAGAAGWLLGGRARAQESADEMRFPGDPAEHKVVYQLNRADPDYHDHVIFSVGEMIRRYGDNVEVAVVAFAEGIHTLAKEPERPVSEEIQQRISSLSQYGVDFVACGNTMEGLGWGEDDMVDFARVVQVGAAELMELQQDGYAYIAW</sequence>
<keyword evidence="1" id="KW-0812">Transmembrane</keyword>
<dbReference type="Pfam" id="PF02635">
    <property type="entry name" value="DsrE"/>
    <property type="match status" value="1"/>
</dbReference>
<evidence type="ECO:0000313" key="3">
    <source>
        <dbReference type="Proteomes" id="UP000198611"/>
    </source>
</evidence>
<dbReference type="OrthoDB" id="5794490at2"/>
<accession>A0A1I1VY14</accession>
<dbReference type="STRING" id="1123397.SAMN05660831_02470"/>
<reference evidence="2 3" key="1">
    <citation type="submission" date="2016-10" db="EMBL/GenBank/DDBJ databases">
        <authorList>
            <person name="de Groot N.N."/>
        </authorList>
    </citation>
    <scope>NUCLEOTIDE SEQUENCE [LARGE SCALE GENOMIC DNA]</scope>
    <source>
        <strain evidence="2 3">HL3</strain>
    </source>
</reference>
<keyword evidence="1" id="KW-0472">Membrane</keyword>
<dbReference type="RefSeq" id="WP_093429079.1">
    <property type="nucleotide sequence ID" value="NZ_FOMJ01000010.1"/>
</dbReference>
<dbReference type="SUPFAM" id="SSF75169">
    <property type="entry name" value="DsrEFH-like"/>
    <property type="match status" value="1"/>
</dbReference>
<evidence type="ECO:0000313" key="2">
    <source>
        <dbReference type="EMBL" id="SFD85923.1"/>
    </source>
</evidence>
<dbReference type="EMBL" id="FOMJ01000010">
    <property type="protein sequence ID" value="SFD85923.1"/>
    <property type="molecule type" value="Genomic_DNA"/>
</dbReference>
<dbReference type="Proteomes" id="UP000198611">
    <property type="component" value="Unassembled WGS sequence"/>
</dbReference>
<dbReference type="PANTHER" id="PTHR37691:SF1">
    <property type="entry name" value="BLR3518 PROTEIN"/>
    <property type="match status" value="1"/>
</dbReference>
<dbReference type="Gene3D" id="3.40.1260.10">
    <property type="entry name" value="DsrEFH-like"/>
    <property type="match status" value="1"/>
</dbReference>
<proteinExistence type="predicted"/>
<protein>
    <submittedName>
        <fullName evidence="2">Uncharacterized protein</fullName>
    </submittedName>
</protein>
<dbReference type="InterPro" id="IPR006311">
    <property type="entry name" value="TAT_signal"/>
</dbReference>
<dbReference type="PANTHER" id="PTHR37691">
    <property type="entry name" value="BLR3518 PROTEIN"/>
    <property type="match status" value="1"/>
</dbReference>
<dbReference type="PROSITE" id="PS51318">
    <property type="entry name" value="TAT"/>
    <property type="match status" value="1"/>
</dbReference>
<organism evidence="2 3">
    <name type="scientific">Thiohalospira halophila DSM 15071</name>
    <dbReference type="NCBI Taxonomy" id="1123397"/>
    <lineage>
        <taxon>Bacteria</taxon>
        <taxon>Pseudomonadati</taxon>
        <taxon>Pseudomonadota</taxon>
        <taxon>Gammaproteobacteria</taxon>
        <taxon>Thiohalospirales</taxon>
        <taxon>Thiohalospiraceae</taxon>
        <taxon>Thiohalospira</taxon>
    </lineage>
</organism>
<keyword evidence="3" id="KW-1185">Reference proteome</keyword>
<dbReference type="InterPro" id="IPR027396">
    <property type="entry name" value="DsrEFH-like"/>
</dbReference>
<evidence type="ECO:0000256" key="1">
    <source>
        <dbReference type="SAM" id="Phobius"/>
    </source>
</evidence>